<dbReference type="InterPro" id="IPR020845">
    <property type="entry name" value="AMP-binding_CS"/>
</dbReference>
<comment type="similarity">
    <text evidence="1">Belongs to the ATP-dependent AMP-binding enzyme family.</text>
</comment>
<dbReference type="EMBL" id="JAFIDA010000001">
    <property type="protein sequence ID" value="MBP1327284.1"/>
    <property type="molecule type" value="Genomic_DNA"/>
</dbReference>
<dbReference type="PANTHER" id="PTHR43201">
    <property type="entry name" value="ACYL-COA SYNTHETASE"/>
    <property type="match status" value="1"/>
</dbReference>
<dbReference type="Pfam" id="PF00501">
    <property type="entry name" value="AMP-binding"/>
    <property type="match status" value="1"/>
</dbReference>
<keyword evidence="2 5" id="KW-0436">Ligase</keyword>
<dbReference type="Gene3D" id="3.30.300.30">
    <property type="match status" value="1"/>
</dbReference>
<keyword evidence="6" id="KW-1185">Reference proteome</keyword>
<accession>A0A940T4X9</accession>
<dbReference type="Pfam" id="PF13193">
    <property type="entry name" value="AMP-binding_C"/>
    <property type="match status" value="1"/>
</dbReference>
<dbReference type="InterPro" id="IPR045851">
    <property type="entry name" value="AMP-bd_C_sf"/>
</dbReference>
<dbReference type="GO" id="GO:0006631">
    <property type="term" value="P:fatty acid metabolic process"/>
    <property type="evidence" value="ECO:0007669"/>
    <property type="project" value="TreeGrafter"/>
</dbReference>
<dbReference type="InterPro" id="IPR042099">
    <property type="entry name" value="ANL_N_sf"/>
</dbReference>
<evidence type="ECO:0000313" key="6">
    <source>
        <dbReference type="Proteomes" id="UP000675163"/>
    </source>
</evidence>
<dbReference type="CDD" id="cd04433">
    <property type="entry name" value="AFD_class_I"/>
    <property type="match status" value="1"/>
</dbReference>
<dbReference type="FunFam" id="3.30.300.30:FF:000008">
    <property type="entry name" value="2,3-dihydroxybenzoate-AMP ligase"/>
    <property type="match status" value="1"/>
</dbReference>
<dbReference type="PANTHER" id="PTHR43201:SF5">
    <property type="entry name" value="MEDIUM-CHAIN ACYL-COA LIGASE ACSF2, MITOCHONDRIAL"/>
    <property type="match status" value="1"/>
</dbReference>
<evidence type="ECO:0000256" key="1">
    <source>
        <dbReference type="ARBA" id="ARBA00006432"/>
    </source>
</evidence>
<proteinExistence type="inferred from homology"/>
<organism evidence="5 6">
    <name type="scientific">Leucobacter exalbidus</name>
    <dbReference type="NCBI Taxonomy" id="662960"/>
    <lineage>
        <taxon>Bacteria</taxon>
        <taxon>Bacillati</taxon>
        <taxon>Actinomycetota</taxon>
        <taxon>Actinomycetes</taxon>
        <taxon>Micrococcales</taxon>
        <taxon>Microbacteriaceae</taxon>
        <taxon>Leucobacter</taxon>
    </lineage>
</organism>
<dbReference type="Gene3D" id="3.40.50.12780">
    <property type="entry name" value="N-terminal domain of ligase-like"/>
    <property type="match status" value="1"/>
</dbReference>
<dbReference type="InterPro" id="IPR025110">
    <property type="entry name" value="AMP-bd_C"/>
</dbReference>
<feature type="domain" description="AMP-binding enzyme C-terminal" evidence="4">
    <location>
        <begin position="352"/>
        <end position="427"/>
    </location>
</feature>
<dbReference type="SUPFAM" id="SSF56801">
    <property type="entry name" value="Acetyl-CoA synthetase-like"/>
    <property type="match status" value="1"/>
</dbReference>
<protein>
    <submittedName>
        <fullName evidence="5">Acyl-CoA synthetase (AMP-forming)/AMP-acid ligase II</fullName>
    </submittedName>
</protein>
<sequence length="443" mass="47656">MAVNSPAFPVSIMSAAYAGVPIVPLNYRLSVDQIAEQIRELDAPLVVVDPAYVAAVQAAGVPSMLIDDFVKLASEIEPLEPEMTADDSVAVVLFTSGTTSKPKAVLLRHQHLMSYLMQTIEFGSADAETATLVSNPPYHVAGVGAVLSNLYAGRRLVYLANFTPSAWLETVRAEGISNVMLVPTMLARILEHLDGAPADTPSLRGLSYGGARMPEPVLLKALEAFPEANFVNAYGLTETSSTIAVLGPEDHRLAISDPSQRHLLFSAGRPVPGIELQIRSEAGDVLENGETGLLWVRGSQVSGEYQGLASALDASGWFPTRDRARLEDGYLFIGGRADDTIIRGGENIAPAEIEDVLVNHPGVRELAVIGLPDDEWGERIVAVIVPATEIQIDEGEVRAWCRTRLRGSRTPDQVIVIEEFPRTDTGKIIRPKLLSQLVDAGQA</sequence>
<evidence type="ECO:0000259" key="3">
    <source>
        <dbReference type="Pfam" id="PF00501"/>
    </source>
</evidence>
<gene>
    <name evidence="5" type="ORF">JOF28_002516</name>
</gene>
<dbReference type="InterPro" id="IPR000873">
    <property type="entry name" value="AMP-dep_synth/lig_dom"/>
</dbReference>
<dbReference type="AlphaFoldDB" id="A0A940T4X9"/>
<feature type="domain" description="AMP-dependent synthetase/ligase" evidence="3">
    <location>
        <begin position="2"/>
        <end position="305"/>
    </location>
</feature>
<evidence type="ECO:0000256" key="2">
    <source>
        <dbReference type="ARBA" id="ARBA00022598"/>
    </source>
</evidence>
<dbReference type="GO" id="GO:0031956">
    <property type="term" value="F:medium-chain fatty acid-CoA ligase activity"/>
    <property type="evidence" value="ECO:0007669"/>
    <property type="project" value="TreeGrafter"/>
</dbReference>
<name>A0A940T4X9_9MICO</name>
<reference evidence="5" key="1">
    <citation type="submission" date="2021-02" db="EMBL/GenBank/DDBJ databases">
        <title>Sequencing the genomes of 1000 actinobacteria strains.</title>
        <authorList>
            <person name="Klenk H.-P."/>
        </authorList>
    </citation>
    <scope>NUCLEOTIDE SEQUENCE</scope>
    <source>
        <strain evidence="5">DSM 22850</strain>
    </source>
</reference>
<dbReference type="Proteomes" id="UP000675163">
    <property type="component" value="Unassembled WGS sequence"/>
</dbReference>
<evidence type="ECO:0000313" key="5">
    <source>
        <dbReference type="EMBL" id="MBP1327284.1"/>
    </source>
</evidence>
<evidence type="ECO:0000259" key="4">
    <source>
        <dbReference type="Pfam" id="PF13193"/>
    </source>
</evidence>
<comment type="caution">
    <text evidence="5">The sequence shown here is derived from an EMBL/GenBank/DDBJ whole genome shotgun (WGS) entry which is preliminary data.</text>
</comment>
<dbReference type="PROSITE" id="PS00455">
    <property type="entry name" value="AMP_BINDING"/>
    <property type="match status" value="1"/>
</dbReference>